<comment type="similarity">
    <text evidence="13">Belongs to the LpxK family.</text>
</comment>
<evidence type="ECO:0000256" key="4">
    <source>
        <dbReference type="ARBA" id="ARBA00016436"/>
    </source>
</evidence>
<dbReference type="Pfam" id="PF02606">
    <property type="entry name" value="LpxK"/>
    <property type="match status" value="1"/>
</dbReference>
<sequence>MSAQAPESPTAIERVFYPPSPEPWGRRALLSPLTALSWTYGAAVRLRGALYDLGMLRAERVEGLRVISVGNLNVGGTGKTPAVLHLAELLVREGRKVGILTRGYGRRSQEPLTFTGAESLPPVEDAGDEPLLLASRCPSVRIFVNADRVSSAWRARDDYGLDTVLLDDGFQHRRLARDENLVVVDEAVGLGNGHMLPRGPLREPASSLRRATLLWVRTSTPPGATASPIVSRAGEAPRAPFDARALGLPAEGEGIPRVRARYGPSAWVDPSGGLHPTEALSGQGVLALAGLGRPGGFLKTLRSLGVEVLDAALFPDHHRFTVDELRDVEARAAKLGAVKVVTTEKDAVRLPVGFSAWKVRLGVDVLEGESHLRRALGLSGASADL</sequence>
<organism evidence="14 15">
    <name type="scientific">Myxococcus llanfairpwllgwyngyllgogerychwyrndrobwllllantysiliogogogochensis</name>
    <dbReference type="NCBI Taxonomy" id="2590453"/>
    <lineage>
        <taxon>Bacteria</taxon>
        <taxon>Pseudomonadati</taxon>
        <taxon>Myxococcota</taxon>
        <taxon>Myxococcia</taxon>
        <taxon>Myxococcales</taxon>
        <taxon>Cystobacterineae</taxon>
        <taxon>Myxococcaceae</taxon>
        <taxon>Myxococcus</taxon>
    </lineage>
</organism>
<evidence type="ECO:0000256" key="12">
    <source>
        <dbReference type="ARBA" id="ARBA00029757"/>
    </source>
</evidence>
<dbReference type="Proteomes" id="UP000315369">
    <property type="component" value="Unassembled WGS sequence"/>
</dbReference>
<accession>A0A540WL45</accession>
<evidence type="ECO:0000313" key="15">
    <source>
        <dbReference type="Proteomes" id="UP000315369"/>
    </source>
</evidence>
<evidence type="ECO:0000256" key="6">
    <source>
        <dbReference type="ARBA" id="ARBA00022556"/>
    </source>
</evidence>
<comment type="catalytic activity">
    <reaction evidence="13">
        <text>a lipid A disaccharide + ATP = a lipid IVA + ADP + H(+)</text>
        <dbReference type="Rhea" id="RHEA:67840"/>
        <dbReference type="ChEBI" id="CHEBI:15378"/>
        <dbReference type="ChEBI" id="CHEBI:30616"/>
        <dbReference type="ChEBI" id="CHEBI:176343"/>
        <dbReference type="ChEBI" id="CHEBI:176425"/>
        <dbReference type="ChEBI" id="CHEBI:456216"/>
        <dbReference type="EC" id="2.7.1.130"/>
    </reaction>
</comment>
<dbReference type="InterPro" id="IPR003758">
    <property type="entry name" value="LpxK"/>
</dbReference>
<dbReference type="GO" id="GO:0009245">
    <property type="term" value="P:lipid A biosynthetic process"/>
    <property type="evidence" value="ECO:0007669"/>
    <property type="project" value="UniProtKB-UniRule"/>
</dbReference>
<keyword evidence="7 13" id="KW-0808">Transferase</keyword>
<evidence type="ECO:0000256" key="13">
    <source>
        <dbReference type="HAMAP-Rule" id="MF_00409"/>
    </source>
</evidence>
<dbReference type="UniPathway" id="UPA00359">
    <property type="reaction ID" value="UER00482"/>
</dbReference>
<dbReference type="InterPro" id="IPR027417">
    <property type="entry name" value="P-loop_NTPase"/>
</dbReference>
<dbReference type="RefSeq" id="WP_141648431.1">
    <property type="nucleotide sequence ID" value="NZ_VIFM01000312.1"/>
</dbReference>
<dbReference type="GO" id="GO:0005524">
    <property type="term" value="F:ATP binding"/>
    <property type="evidence" value="ECO:0007669"/>
    <property type="project" value="UniProtKB-UniRule"/>
</dbReference>
<name>A0A540WL45_9BACT</name>
<dbReference type="SUPFAM" id="SSF52540">
    <property type="entry name" value="P-loop containing nucleoside triphosphate hydrolases"/>
    <property type="match status" value="1"/>
</dbReference>
<dbReference type="GO" id="GO:0005886">
    <property type="term" value="C:plasma membrane"/>
    <property type="evidence" value="ECO:0007669"/>
    <property type="project" value="TreeGrafter"/>
</dbReference>
<dbReference type="NCBIfam" id="TIGR00682">
    <property type="entry name" value="lpxK"/>
    <property type="match status" value="1"/>
</dbReference>
<reference evidence="14 15" key="1">
    <citation type="submission" date="2019-06" db="EMBL/GenBank/DDBJ databases">
        <authorList>
            <person name="Livingstone P."/>
            <person name="Whitworth D."/>
        </authorList>
    </citation>
    <scope>NUCLEOTIDE SEQUENCE [LARGE SCALE GENOMIC DNA]</scope>
    <source>
        <strain evidence="14 15">AM401</strain>
    </source>
</reference>
<gene>
    <name evidence="13 14" type="primary">lpxK</name>
    <name evidence="14" type="ORF">FJV41_43010</name>
</gene>
<comment type="caution">
    <text evidence="14">The sequence shown here is derived from an EMBL/GenBank/DDBJ whole genome shotgun (WGS) entry which is preliminary data.</text>
</comment>
<evidence type="ECO:0000256" key="5">
    <source>
        <dbReference type="ARBA" id="ARBA00022516"/>
    </source>
</evidence>
<evidence type="ECO:0000256" key="1">
    <source>
        <dbReference type="ARBA" id="ARBA00002274"/>
    </source>
</evidence>
<comment type="pathway">
    <text evidence="2 13">Glycolipid biosynthesis; lipid IV(A) biosynthesis; lipid IV(A) from (3R)-3-hydroxytetradecanoyl-[acyl-carrier-protein] and UDP-N-acetyl-alpha-D-glucosamine: step 6/6.</text>
</comment>
<dbReference type="OrthoDB" id="9766423at2"/>
<evidence type="ECO:0000256" key="8">
    <source>
        <dbReference type="ARBA" id="ARBA00022741"/>
    </source>
</evidence>
<evidence type="ECO:0000313" key="14">
    <source>
        <dbReference type="EMBL" id="TQF09749.1"/>
    </source>
</evidence>
<dbReference type="PANTHER" id="PTHR42724">
    <property type="entry name" value="TETRAACYLDISACCHARIDE 4'-KINASE"/>
    <property type="match status" value="1"/>
</dbReference>
<dbReference type="GO" id="GO:0009029">
    <property type="term" value="F:lipid-A 4'-kinase activity"/>
    <property type="evidence" value="ECO:0007669"/>
    <property type="project" value="UniProtKB-UniRule"/>
</dbReference>
<evidence type="ECO:0000256" key="2">
    <source>
        <dbReference type="ARBA" id="ARBA00004870"/>
    </source>
</evidence>
<keyword evidence="9 13" id="KW-0418">Kinase</keyword>
<evidence type="ECO:0000256" key="7">
    <source>
        <dbReference type="ARBA" id="ARBA00022679"/>
    </source>
</evidence>
<dbReference type="PANTHER" id="PTHR42724:SF1">
    <property type="entry name" value="TETRAACYLDISACCHARIDE 4'-KINASE, MITOCHONDRIAL-RELATED"/>
    <property type="match status" value="1"/>
</dbReference>
<keyword evidence="15" id="KW-1185">Reference proteome</keyword>
<keyword evidence="8 13" id="KW-0547">Nucleotide-binding</keyword>
<evidence type="ECO:0000256" key="10">
    <source>
        <dbReference type="ARBA" id="ARBA00022840"/>
    </source>
</evidence>
<dbReference type="EC" id="2.7.1.130" evidence="3 13"/>
<feature type="binding site" evidence="13">
    <location>
        <begin position="73"/>
        <end position="80"/>
    </location>
    <ligand>
        <name>ATP</name>
        <dbReference type="ChEBI" id="CHEBI:30616"/>
    </ligand>
</feature>
<dbReference type="EMBL" id="VIFM01000312">
    <property type="protein sequence ID" value="TQF09749.1"/>
    <property type="molecule type" value="Genomic_DNA"/>
</dbReference>
<protein>
    <recommendedName>
        <fullName evidence="4 13">Tetraacyldisaccharide 4'-kinase</fullName>
        <ecNumber evidence="3 13">2.7.1.130</ecNumber>
    </recommendedName>
    <alternativeName>
        <fullName evidence="12 13">Lipid A 4'-kinase</fullName>
    </alternativeName>
</protein>
<dbReference type="HAMAP" id="MF_00409">
    <property type="entry name" value="LpxK"/>
    <property type="match status" value="1"/>
</dbReference>
<dbReference type="GO" id="GO:0009244">
    <property type="term" value="P:lipopolysaccharide core region biosynthetic process"/>
    <property type="evidence" value="ECO:0007669"/>
    <property type="project" value="TreeGrafter"/>
</dbReference>
<comment type="function">
    <text evidence="1 13">Transfers the gamma-phosphate of ATP to the 4'-position of a tetraacyldisaccharide 1-phosphate intermediate (termed DS-1-P) to form tetraacyldisaccharide 1,4'-bis-phosphate (lipid IVA).</text>
</comment>
<evidence type="ECO:0000256" key="9">
    <source>
        <dbReference type="ARBA" id="ARBA00022777"/>
    </source>
</evidence>
<evidence type="ECO:0000256" key="3">
    <source>
        <dbReference type="ARBA" id="ARBA00012071"/>
    </source>
</evidence>
<dbReference type="AlphaFoldDB" id="A0A540WL45"/>
<keyword evidence="10 13" id="KW-0067">ATP-binding</keyword>
<keyword evidence="6 13" id="KW-0441">Lipid A biosynthesis</keyword>
<keyword evidence="11 13" id="KW-0443">Lipid metabolism</keyword>
<proteinExistence type="inferred from homology"/>
<keyword evidence="5 13" id="KW-0444">Lipid biosynthesis</keyword>
<evidence type="ECO:0000256" key="11">
    <source>
        <dbReference type="ARBA" id="ARBA00023098"/>
    </source>
</evidence>